<keyword evidence="3" id="KW-1003">Cell membrane</keyword>
<evidence type="ECO:0000256" key="2">
    <source>
        <dbReference type="ARBA" id="ARBA00022448"/>
    </source>
</evidence>
<evidence type="ECO:0000256" key="6">
    <source>
        <dbReference type="ARBA" id="ARBA00023136"/>
    </source>
</evidence>
<dbReference type="Proteomes" id="UP001597063">
    <property type="component" value="Unassembled WGS sequence"/>
</dbReference>
<feature type="transmembrane region" description="Helical" evidence="7">
    <location>
        <begin position="368"/>
        <end position="388"/>
    </location>
</feature>
<dbReference type="InterPro" id="IPR011701">
    <property type="entry name" value="MFS"/>
</dbReference>
<dbReference type="InterPro" id="IPR036259">
    <property type="entry name" value="MFS_trans_sf"/>
</dbReference>
<keyword evidence="10" id="KW-1185">Reference proteome</keyword>
<proteinExistence type="predicted"/>
<feature type="domain" description="Major facilitator superfamily (MFS) profile" evidence="8">
    <location>
        <begin position="18"/>
        <end position="472"/>
    </location>
</feature>
<accession>A0ABW2XYR6</accession>
<evidence type="ECO:0000313" key="10">
    <source>
        <dbReference type="Proteomes" id="UP001597063"/>
    </source>
</evidence>
<dbReference type="Pfam" id="PF07690">
    <property type="entry name" value="MFS_1"/>
    <property type="match status" value="1"/>
</dbReference>
<feature type="transmembrane region" description="Helical" evidence="7">
    <location>
        <begin position="84"/>
        <end position="107"/>
    </location>
</feature>
<keyword evidence="2" id="KW-0813">Transport</keyword>
<feature type="transmembrane region" description="Helical" evidence="7">
    <location>
        <begin position="52"/>
        <end position="72"/>
    </location>
</feature>
<feature type="transmembrane region" description="Helical" evidence="7">
    <location>
        <begin position="16"/>
        <end position="40"/>
    </location>
</feature>
<evidence type="ECO:0000259" key="8">
    <source>
        <dbReference type="PROSITE" id="PS50850"/>
    </source>
</evidence>
<dbReference type="Gene3D" id="1.20.1720.10">
    <property type="entry name" value="Multidrug resistance protein D"/>
    <property type="match status" value="1"/>
</dbReference>
<dbReference type="EMBL" id="JBHTGP010000031">
    <property type="protein sequence ID" value="MFD0691476.1"/>
    <property type="molecule type" value="Genomic_DNA"/>
</dbReference>
<sequence>MSSPDIPRTSPLRSRWAALGVLSTSMLMTILDGSIVTVAMPSIQSDLGFSPAGLSWIVNAYLIPLGGLLLLAGRLGDLVGRKALFLAGNAVFTGASVLAGVATAPGVLIAARFLQGVGSALASAVVLGILVTLFTDPRERTRAIGFFSFTGAAGASIGQVLGGVLTDALSWHWIFFINLPIGLATILLALPALPRDRGIGLGAGADVVGALLVTSGLMLGIYTVVGVERNGWLAARTLGLGAVSLALLAAFVARQARAATPLMPLRILRSRNVSGAYLVQLLVLSGMFSFQVIVALYMQKVLGYSALETGLAMLPAAVAIGAVSLFVSARLSQRFGERTVLLAGLVLLAAALGWLTRVPEHASYTVDLLPVMVLIAGGGLVLPALTGLGMSSARPDDAGLASGLFTTVQQVGMALGVAVLTTLAASRTEALRADGRSEGAALTGGYHLAFGVSAGLLVAALAVTLIVLRRPRPAEDAQGRPETEPAVTATAL</sequence>
<feature type="transmembrane region" description="Helical" evidence="7">
    <location>
        <begin position="339"/>
        <end position="356"/>
    </location>
</feature>
<feature type="transmembrane region" description="Helical" evidence="7">
    <location>
        <begin position="146"/>
        <end position="165"/>
    </location>
</feature>
<feature type="transmembrane region" description="Helical" evidence="7">
    <location>
        <begin position="400"/>
        <end position="425"/>
    </location>
</feature>
<feature type="transmembrane region" description="Helical" evidence="7">
    <location>
        <begin position="113"/>
        <end position="134"/>
    </location>
</feature>
<evidence type="ECO:0000256" key="4">
    <source>
        <dbReference type="ARBA" id="ARBA00022692"/>
    </source>
</evidence>
<gene>
    <name evidence="9" type="ORF">ACFQZM_43790</name>
</gene>
<dbReference type="PANTHER" id="PTHR42718:SF46">
    <property type="entry name" value="BLR6921 PROTEIN"/>
    <property type="match status" value="1"/>
</dbReference>
<name>A0ABW2XYR6_9ACTN</name>
<reference evidence="10" key="1">
    <citation type="journal article" date="2019" name="Int. J. Syst. Evol. Microbiol.">
        <title>The Global Catalogue of Microorganisms (GCM) 10K type strain sequencing project: providing services to taxonomists for standard genome sequencing and annotation.</title>
        <authorList>
            <consortium name="The Broad Institute Genomics Platform"/>
            <consortium name="The Broad Institute Genome Sequencing Center for Infectious Disease"/>
            <person name="Wu L."/>
            <person name="Ma J."/>
        </authorList>
    </citation>
    <scope>NUCLEOTIDE SEQUENCE [LARGE SCALE GENOMIC DNA]</scope>
    <source>
        <strain evidence="10">JCM 9371</strain>
    </source>
</reference>
<dbReference type="PANTHER" id="PTHR42718">
    <property type="entry name" value="MAJOR FACILITATOR SUPERFAMILY MULTIDRUG TRANSPORTER MFSC"/>
    <property type="match status" value="1"/>
</dbReference>
<feature type="transmembrane region" description="Helical" evidence="7">
    <location>
        <begin position="171"/>
        <end position="193"/>
    </location>
</feature>
<comment type="subcellular location">
    <subcellularLocation>
        <location evidence="1">Cell membrane</location>
        <topology evidence="1">Multi-pass membrane protein</topology>
    </subcellularLocation>
</comment>
<evidence type="ECO:0000256" key="1">
    <source>
        <dbReference type="ARBA" id="ARBA00004651"/>
    </source>
</evidence>
<evidence type="ECO:0000313" key="9">
    <source>
        <dbReference type="EMBL" id="MFD0691476.1"/>
    </source>
</evidence>
<protein>
    <submittedName>
        <fullName evidence="9">MFS transporter</fullName>
    </submittedName>
</protein>
<keyword evidence="4 7" id="KW-0812">Transmembrane</keyword>
<feature type="transmembrane region" description="Helical" evidence="7">
    <location>
        <begin position="231"/>
        <end position="253"/>
    </location>
</feature>
<evidence type="ECO:0000256" key="3">
    <source>
        <dbReference type="ARBA" id="ARBA00022475"/>
    </source>
</evidence>
<keyword evidence="5 7" id="KW-1133">Transmembrane helix</keyword>
<feature type="transmembrane region" description="Helical" evidence="7">
    <location>
        <begin position="205"/>
        <end position="225"/>
    </location>
</feature>
<comment type="caution">
    <text evidence="9">The sequence shown here is derived from an EMBL/GenBank/DDBJ whole genome shotgun (WGS) entry which is preliminary data.</text>
</comment>
<evidence type="ECO:0000256" key="7">
    <source>
        <dbReference type="SAM" id="Phobius"/>
    </source>
</evidence>
<feature type="transmembrane region" description="Helical" evidence="7">
    <location>
        <begin position="445"/>
        <end position="468"/>
    </location>
</feature>
<feature type="transmembrane region" description="Helical" evidence="7">
    <location>
        <begin position="274"/>
        <end position="298"/>
    </location>
</feature>
<feature type="transmembrane region" description="Helical" evidence="7">
    <location>
        <begin position="310"/>
        <end position="327"/>
    </location>
</feature>
<dbReference type="RefSeq" id="WP_207399503.1">
    <property type="nucleotide sequence ID" value="NZ_CAACUY010000009.1"/>
</dbReference>
<dbReference type="PROSITE" id="PS50850">
    <property type="entry name" value="MFS"/>
    <property type="match status" value="1"/>
</dbReference>
<dbReference type="Gene3D" id="1.20.1250.20">
    <property type="entry name" value="MFS general substrate transporter like domains"/>
    <property type="match status" value="1"/>
</dbReference>
<dbReference type="InterPro" id="IPR020846">
    <property type="entry name" value="MFS_dom"/>
</dbReference>
<keyword evidence="6 7" id="KW-0472">Membrane</keyword>
<organism evidence="9 10">
    <name type="scientific">Actinomadura fibrosa</name>
    <dbReference type="NCBI Taxonomy" id="111802"/>
    <lineage>
        <taxon>Bacteria</taxon>
        <taxon>Bacillati</taxon>
        <taxon>Actinomycetota</taxon>
        <taxon>Actinomycetes</taxon>
        <taxon>Streptosporangiales</taxon>
        <taxon>Thermomonosporaceae</taxon>
        <taxon>Actinomadura</taxon>
    </lineage>
</organism>
<dbReference type="SUPFAM" id="SSF103473">
    <property type="entry name" value="MFS general substrate transporter"/>
    <property type="match status" value="1"/>
</dbReference>
<evidence type="ECO:0000256" key="5">
    <source>
        <dbReference type="ARBA" id="ARBA00022989"/>
    </source>
</evidence>